<evidence type="ECO:0000313" key="2">
    <source>
        <dbReference type="EMBL" id="EJK68500.1"/>
    </source>
</evidence>
<dbReference type="Proteomes" id="UP000266841">
    <property type="component" value="Unassembled WGS sequence"/>
</dbReference>
<feature type="non-terminal residue" evidence="2">
    <location>
        <position position="1"/>
    </location>
</feature>
<comment type="caution">
    <text evidence="2">The sequence shown here is derived from an EMBL/GenBank/DDBJ whole genome shotgun (WGS) entry which is preliminary data.</text>
</comment>
<dbReference type="EMBL" id="AGNL01011244">
    <property type="protein sequence ID" value="EJK68500.1"/>
    <property type="molecule type" value="Genomic_DNA"/>
</dbReference>
<name>K0SSX6_THAOC</name>
<gene>
    <name evidence="2" type="ORF">THAOC_10308</name>
</gene>
<dbReference type="AlphaFoldDB" id="K0SSX6"/>
<reference evidence="2 3" key="1">
    <citation type="journal article" date="2012" name="Genome Biol.">
        <title>Genome and low-iron response of an oceanic diatom adapted to chronic iron limitation.</title>
        <authorList>
            <person name="Lommer M."/>
            <person name="Specht M."/>
            <person name="Roy A.S."/>
            <person name="Kraemer L."/>
            <person name="Andreson R."/>
            <person name="Gutowska M.A."/>
            <person name="Wolf J."/>
            <person name="Bergner S.V."/>
            <person name="Schilhabel M.B."/>
            <person name="Klostermeier U.C."/>
            <person name="Beiko R.G."/>
            <person name="Rosenstiel P."/>
            <person name="Hippler M."/>
            <person name="Laroche J."/>
        </authorList>
    </citation>
    <scope>NUCLEOTIDE SEQUENCE [LARGE SCALE GENOMIC DNA]</scope>
    <source>
        <strain evidence="2 3">CCMP1005</strain>
    </source>
</reference>
<keyword evidence="3" id="KW-1185">Reference proteome</keyword>
<accession>K0SSX6</accession>
<evidence type="ECO:0000256" key="1">
    <source>
        <dbReference type="SAM" id="MobiDB-lite"/>
    </source>
</evidence>
<evidence type="ECO:0000313" key="3">
    <source>
        <dbReference type="Proteomes" id="UP000266841"/>
    </source>
</evidence>
<feature type="region of interest" description="Disordered" evidence="1">
    <location>
        <begin position="74"/>
        <end position="102"/>
    </location>
</feature>
<organism evidence="2 3">
    <name type="scientific">Thalassiosira oceanica</name>
    <name type="common">Marine diatom</name>
    <dbReference type="NCBI Taxonomy" id="159749"/>
    <lineage>
        <taxon>Eukaryota</taxon>
        <taxon>Sar</taxon>
        <taxon>Stramenopiles</taxon>
        <taxon>Ochrophyta</taxon>
        <taxon>Bacillariophyta</taxon>
        <taxon>Coscinodiscophyceae</taxon>
        <taxon>Thalassiosirophycidae</taxon>
        <taxon>Thalassiosirales</taxon>
        <taxon>Thalassiosiraceae</taxon>
        <taxon>Thalassiosira</taxon>
    </lineage>
</organism>
<protein>
    <submittedName>
        <fullName evidence="2">Uncharacterized protein</fullName>
    </submittedName>
</protein>
<proteinExistence type="predicted"/>
<sequence>RLFAFLDMVLSQTQGGRSISPQLENALERVISELQALFEISHAMYDRNRSFNRDPEVVELSGLHDAAHCVAMRSGNDDDRASDSGDELMSEMQRGSSSRTVAGVEEMSLASTMETSTVAGEEVTEGAMTAGGEAVMQSADGVLDVAGGKL</sequence>